<dbReference type="OrthoDB" id="1930390at2759"/>
<comment type="catalytic activity">
    <reaction evidence="16">
        <text>L-threonyl-[protein] + ATP = O-phospho-L-threonyl-[protein] + ADP + H(+)</text>
        <dbReference type="Rhea" id="RHEA:46608"/>
        <dbReference type="Rhea" id="RHEA-COMP:11060"/>
        <dbReference type="Rhea" id="RHEA-COMP:11605"/>
        <dbReference type="ChEBI" id="CHEBI:15378"/>
        <dbReference type="ChEBI" id="CHEBI:30013"/>
        <dbReference type="ChEBI" id="CHEBI:30616"/>
        <dbReference type="ChEBI" id="CHEBI:61977"/>
        <dbReference type="ChEBI" id="CHEBI:456216"/>
        <dbReference type="EC" id="2.7.11.1"/>
    </reaction>
</comment>
<dbReference type="InterPro" id="IPR001480">
    <property type="entry name" value="Bulb-type_lectin_dom"/>
</dbReference>
<evidence type="ECO:0000256" key="18">
    <source>
        <dbReference type="SAM" id="Phobius"/>
    </source>
</evidence>
<keyword evidence="11 18" id="KW-1133">Transmembrane helix</keyword>
<evidence type="ECO:0000256" key="19">
    <source>
        <dbReference type="SAM" id="SignalP"/>
    </source>
</evidence>
<dbReference type="Gene3D" id="2.90.10.30">
    <property type="match status" value="1"/>
</dbReference>
<keyword evidence="8" id="KW-0547">Nucleotide-binding</keyword>
<evidence type="ECO:0000256" key="15">
    <source>
        <dbReference type="ARBA" id="ARBA00023180"/>
    </source>
</evidence>
<evidence type="ECO:0000313" key="22">
    <source>
        <dbReference type="EMBL" id="KYP75389.1"/>
    </source>
</evidence>
<feature type="chain" id="PRO_5007589586" description="non-specific serine/threonine protein kinase" evidence="19">
    <location>
        <begin position="25"/>
        <end position="676"/>
    </location>
</feature>
<evidence type="ECO:0000313" key="23">
    <source>
        <dbReference type="Proteomes" id="UP000075243"/>
    </source>
</evidence>
<evidence type="ECO:0000256" key="3">
    <source>
        <dbReference type="ARBA" id="ARBA00022527"/>
    </source>
</evidence>
<evidence type="ECO:0000256" key="1">
    <source>
        <dbReference type="ARBA" id="ARBA00004479"/>
    </source>
</evidence>
<evidence type="ECO:0000256" key="11">
    <source>
        <dbReference type="ARBA" id="ARBA00022989"/>
    </source>
</evidence>
<feature type="domain" description="Protein kinase" evidence="20">
    <location>
        <begin position="514"/>
        <end position="676"/>
    </location>
</feature>
<dbReference type="GO" id="GO:0004674">
    <property type="term" value="F:protein serine/threonine kinase activity"/>
    <property type="evidence" value="ECO:0007669"/>
    <property type="project" value="UniProtKB-KW"/>
</dbReference>
<evidence type="ECO:0000256" key="12">
    <source>
        <dbReference type="ARBA" id="ARBA00023136"/>
    </source>
</evidence>
<proteinExistence type="predicted"/>
<evidence type="ECO:0000256" key="2">
    <source>
        <dbReference type="ARBA" id="ARBA00012513"/>
    </source>
</evidence>
<evidence type="ECO:0000256" key="17">
    <source>
        <dbReference type="ARBA" id="ARBA00048679"/>
    </source>
</evidence>
<evidence type="ECO:0000256" key="10">
    <source>
        <dbReference type="ARBA" id="ARBA00022840"/>
    </source>
</evidence>
<keyword evidence="5" id="KW-0808">Transferase</keyword>
<comment type="catalytic activity">
    <reaction evidence="17">
        <text>L-seryl-[protein] + ATP = O-phospho-L-seryl-[protein] + ADP + H(+)</text>
        <dbReference type="Rhea" id="RHEA:17989"/>
        <dbReference type="Rhea" id="RHEA-COMP:9863"/>
        <dbReference type="Rhea" id="RHEA-COMP:11604"/>
        <dbReference type="ChEBI" id="CHEBI:15378"/>
        <dbReference type="ChEBI" id="CHEBI:29999"/>
        <dbReference type="ChEBI" id="CHEBI:30616"/>
        <dbReference type="ChEBI" id="CHEBI:83421"/>
        <dbReference type="ChEBI" id="CHEBI:456216"/>
        <dbReference type="EC" id="2.7.11.1"/>
    </reaction>
</comment>
<dbReference type="SMART" id="SM00220">
    <property type="entry name" value="S_TKc"/>
    <property type="match status" value="1"/>
</dbReference>
<keyword evidence="9 22" id="KW-0418">Kinase</keyword>
<dbReference type="Pfam" id="PF01453">
    <property type="entry name" value="B_lectin"/>
    <property type="match status" value="1"/>
</dbReference>
<keyword evidence="3" id="KW-0723">Serine/threonine-protein kinase</keyword>
<evidence type="ECO:0000256" key="6">
    <source>
        <dbReference type="ARBA" id="ARBA00022692"/>
    </source>
</evidence>
<dbReference type="PANTHER" id="PTHR47976">
    <property type="entry name" value="G-TYPE LECTIN S-RECEPTOR-LIKE SERINE/THREONINE-PROTEIN KINASE SD2-5"/>
    <property type="match status" value="1"/>
</dbReference>
<dbReference type="InterPro" id="IPR011009">
    <property type="entry name" value="Kinase-like_dom_sf"/>
</dbReference>
<accession>A0A151U7W4</accession>
<dbReference type="Gene3D" id="3.30.200.20">
    <property type="entry name" value="Phosphorylase Kinase, domain 1"/>
    <property type="match status" value="1"/>
</dbReference>
<evidence type="ECO:0000256" key="8">
    <source>
        <dbReference type="ARBA" id="ARBA00022741"/>
    </source>
</evidence>
<dbReference type="Gene3D" id="1.10.510.10">
    <property type="entry name" value="Transferase(Phosphotransferase) domain 1"/>
    <property type="match status" value="1"/>
</dbReference>
<dbReference type="InterPro" id="IPR051343">
    <property type="entry name" value="G-type_lectin_kinases/EP1-like"/>
</dbReference>
<dbReference type="PROSITE" id="PS50927">
    <property type="entry name" value="BULB_LECTIN"/>
    <property type="match status" value="1"/>
</dbReference>
<evidence type="ECO:0000259" key="21">
    <source>
        <dbReference type="PROSITE" id="PS50927"/>
    </source>
</evidence>
<protein>
    <recommendedName>
        <fullName evidence="2">non-specific serine/threonine protein kinase</fullName>
        <ecNumber evidence="2">2.7.11.1</ecNumber>
    </recommendedName>
</protein>
<dbReference type="SUPFAM" id="SSF51110">
    <property type="entry name" value="alpha-D-mannose-specific plant lectins"/>
    <property type="match status" value="1"/>
</dbReference>
<feature type="transmembrane region" description="Helical" evidence="18">
    <location>
        <begin position="456"/>
        <end position="486"/>
    </location>
</feature>
<dbReference type="Proteomes" id="UP000075243">
    <property type="component" value="Chromosome 2"/>
</dbReference>
<dbReference type="SMART" id="SM00108">
    <property type="entry name" value="B_lectin"/>
    <property type="match status" value="1"/>
</dbReference>
<feature type="signal peptide" evidence="19">
    <location>
        <begin position="1"/>
        <end position="24"/>
    </location>
</feature>
<dbReference type="FunFam" id="2.90.10.10:FF:000006">
    <property type="entry name" value="Serine/threonine-protein kinase"/>
    <property type="match status" value="1"/>
</dbReference>
<keyword evidence="13" id="KW-1015">Disulfide bond</keyword>
<evidence type="ECO:0000256" key="14">
    <source>
        <dbReference type="ARBA" id="ARBA00023170"/>
    </source>
</evidence>
<evidence type="ECO:0000256" key="7">
    <source>
        <dbReference type="ARBA" id="ARBA00022729"/>
    </source>
</evidence>
<dbReference type="GO" id="GO:0005524">
    <property type="term" value="F:ATP binding"/>
    <property type="evidence" value="ECO:0007669"/>
    <property type="project" value="UniProtKB-KW"/>
</dbReference>
<evidence type="ECO:0000256" key="13">
    <source>
        <dbReference type="ARBA" id="ARBA00023157"/>
    </source>
</evidence>
<keyword evidence="7 19" id="KW-0732">Signal</keyword>
<dbReference type="Gene3D" id="2.90.10.10">
    <property type="entry name" value="Bulb-type lectin domain"/>
    <property type="match status" value="1"/>
</dbReference>
<dbReference type="InterPro" id="IPR036426">
    <property type="entry name" value="Bulb-type_lectin_dom_sf"/>
</dbReference>
<dbReference type="EC" id="2.7.11.1" evidence="2"/>
<dbReference type="SUPFAM" id="SSF56112">
    <property type="entry name" value="Protein kinase-like (PK-like)"/>
    <property type="match status" value="1"/>
</dbReference>
<dbReference type="PROSITE" id="PS00108">
    <property type="entry name" value="PROTEIN_KINASE_ST"/>
    <property type="match status" value="1"/>
</dbReference>
<dbReference type="PROSITE" id="PS50011">
    <property type="entry name" value="PROTEIN_KINASE_DOM"/>
    <property type="match status" value="1"/>
</dbReference>
<dbReference type="FunFam" id="1.10.510.10:FF:001023">
    <property type="entry name" value="Os07g0541700 protein"/>
    <property type="match status" value="1"/>
</dbReference>
<dbReference type="OMA" id="IYSAYHI"/>
<dbReference type="GO" id="GO:0016020">
    <property type="term" value="C:membrane"/>
    <property type="evidence" value="ECO:0007669"/>
    <property type="project" value="UniProtKB-SubCell"/>
</dbReference>
<dbReference type="CDD" id="cd01098">
    <property type="entry name" value="PAN_AP_plant"/>
    <property type="match status" value="1"/>
</dbReference>
<sequence length="676" mass="75699">MSVTILVCATVILLPLLQVPHVSAQTQNNVTIGETLVAGNVGAQWLSSSKEIAFGFHQLENDLFLLAIWYQKVPNDNLIWYANGDNPAPKGSKLELNEYSGLVLKSPQGVELWTSQTISGTISYGLINDTGNFQLLDKNLQVLWESFSNPTDTLVPTQIMEVKGTLSSRQKETNFSRGRFQFRLLPDGNAVLNPINLPTNYTYDAYYISHTFDGTNTTNSGYRVIFDNSGLYILKRSDERVYITNSKDELSSDSYYYRATINFDGVFTISRYPKNPGSNPGWTVIKTLPDNICTDLVGKKGSGVCGFNSICTLDTDQRPKCKCPKGYSLLDSTDEYGSCKPNLEVRCEGSGQSSQGDLYYMEEMPNTDWPELDYELYQPYNSEDCKTSCLQDCLCAVSIFRDDSCWKKKLPLSNGRQDRAVGGSAFIKLMKNDVSSANPSNPFLEEKKNGKDQDTLITVISVLLGGSVFVNLMLVSAVCIGFYFYYNRRSSTNKAVAESNLRSFTFGELVQATNNFKEELGRGSCGIVFKGTTDLVTIAVKKLHKILKDSDKEFKTEVNVIGQTHHKNLVRLLGYCDEGEHRILVYEFMSNGTLANFLFGDFKPKWNQRVQIAVGIARGLVYLHEECCTQIIHCDIKPQNILLDELYNARISDFGLSKLPQYNLVHEVVSNIVCTR</sequence>
<evidence type="ECO:0000256" key="5">
    <source>
        <dbReference type="ARBA" id="ARBA00022679"/>
    </source>
</evidence>
<gene>
    <name evidence="22" type="ORF">KK1_008117</name>
</gene>
<dbReference type="FunFam" id="2.90.10.30:FF:000001">
    <property type="entry name" value="Serine/threonine-protein kinase"/>
    <property type="match status" value="1"/>
</dbReference>
<dbReference type="AlphaFoldDB" id="A0A151U7W4"/>
<feature type="domain" description="Bulb-type lectin" evidence="21">
    <location>
        <begin position="27"/>
        <end position="148"/>
    </location>
</feature>
<keyword evidence="4" id="KW-0245">EGF-like domain</keyword>
<organism evidence="22 23">
    <name type="scientific">Cajanus cajan</name>
    <name type="common">Pigeon pea</name>
    <name type="synonym">Cajanus indicus</name>
    <dbReference type="NCBI Taxonomy" id="3821"/>
    <lineage>
        <taxon>Eukaryota</taxon>
        <taxon>Viridiplantae</taxon>
        <taxon>Streptophyta</taxon>
        <taxon>Embryophyta</taxon>
        <taxon>Tracheophyta</taxon>
        <taxon>Spermatophyta</taxon>
        <taxon>Magnoliopsida</taxon>
        <taxon>eudicotyledons</taxon>
        <taxon>Gunneridae</taxon>
        <taxon>Pentapetalae</taxon>
        <taxon>rosids</taxon>
        <taxon>fabids</taxon>
        <taxon>Fabales</taxon>
        <taxon>Fabaceae</taxon>
        <taxon>Papilionoideae</taxon>
        <taxon>50 kb inversion clade</taxon>
        <taxon>NPAAA clade</taxon>
        <taxon>indigoferoid/millettioid clade</taxon>
        <taxon>Phaseoleae</taxon>
        <taxon>Cajanus</taxon>
    </lineage>
</organism>
<dbReference type="Pfam" id="PF07714">
    <property type="entry name" value="PK_Tyr_Ser-Thr"/>
    <property type="match status" value="1"/>
</dbReference>
<keyword evidence="12 18" id="KW-0472">Membrane</keyword>
<keyword evidence="10" id="KW-0067">ATP-binding</keyword>
<evidence type="ECO:0000259" key="20">
    <source>
        <dbReference type="PROSITE" id="PS50011"/>
    </source>
</evidence>
<dbReference type="PANTHER" id="PTHR47976:SF121">
    <property type="entry name" value="MALECTIN_RECEPTOR-LIKE KINASE FAMILY PROTEIN"/>
    <property type="match status" value="1"/>
</dbReference>
<evidence type="ECO:0000256" key="16">
    <source>
        <dbReference type="ARBA" id="ARBA00047899"/>
    </source>
</evidence>
<dbReference type="EMBL" id="CM003604">
    <property type="protein sequence ID" value="KYP75389.1"/>
    <property type="molecule type" value="Genomic_DNA"/>
</dbReference>
<keyword evidence="23" id="KW-1185">Reference proteome</keyword>
<name>A0A151U7W4_CAJCA</name>
<dbReference type="InterPro" id="IPR008271">
    <property type="entry name" value="Ser/Thr_kinase_AS"/>
</dbReference>
<reference evidence="22 23" key="1">
    <citation type="journal article" date="2012" name="Nat. Biotechnol.">
        <title>Draft genome sequence of pigeonpea (Cajanus cajan), an orphan legume crop of resource-poor farmers.</title>
        <authorList>
            <person name="Varshney R.K."/>
            <person name="Chen W."/>
            <person name="Li Y."/>
            <person name="Bharti A.K."/>
            <person name="Saxena R.K."/>
            <person name="Schlueter J.A."/>
            <person name="Donoghue M.T."/>
            <person name="Azam S."/>
            <person name="Fan G."/>
            <person name="Whaley A.M."/>
            <person name="Farmer A.D."/>
            <person name="Sheridan J."/>
            <person name="Iwata A."/>
            <person name="Tuteja R."/>
            <person name="Penmetsa R.V."/>
            <person name="Wu W."/>
            <person name="Upadhyaya H.D."/>
            <person name="Yang S.P."/>
            <person name="Shah T."/>
            <person name="Saxena K.B."/>
            <person name="Michael T."/>
            <person name="McCombie W.R."/>
            <person name="Yang B."/>
            <person name="Zhang G."/>
            <person name="Yang H."/>
            <person name="Wang J."/>
            <person name="Spillane C."/>
            <person name="Cook D.R."/>
            <person name="May G.D."/>
            <person name="Xu X."/>
            <person name="Jackson S.A."/>
        </authorList>
    </citation>
    <scope>NUCLEOTIDE SEQUENCE [LARGE SCALE GENOMIC DNA]</scope>
    <source>
        <strain evidence="23">cv. Asha</strain>
    </source>
</reference>
<comment type="subcellular location">
    <subcellularLocation>
        <location evidence="1">Membrane</location>
        <topology evidence="1">Single-pass type I membrane protein</topology>
    </subcellularLocation>
</comment>
<evidence type="ECO:0000256" key="4">
    <source>
        <dbReference type="ARBA" id="ARBA00022536"/>
    </source>
</evidence>
<keyword evidence="14 22" id="KW-0675">Receptor</keyword>
<dbReference type="FunFam" id="3.30.200.20:FF:000059">
    <property type="entry name" value="S-receptor-like serine/threonine-protein kinase"/>
    <property type="match status" value="1"/>
</dbReference>
<dbReference type="InterPro" id="IPR000719">
    <property type="entry name" value="Prot_kinase_dom"/>
</dbReference>
<dbReference type="Gramene" id="C.cajan_07885.t">
    <property type="protein sequence ID" value="C.cajan_07885.t.cds1"/>
    <property type="gene ID" value="C.cajan_07885"/>
</dbReference>
<evidence type="ECO:0000256" key="9">
    <source>
        <dbReference type="ARBA" id="ARBA00022777"/>
    </source>
</evidence>
<keyword evidence="6 18" id="KW-0812">Transmembrane</keyword>
<keyword evidence="15" id="KW-0325">Glycoprotein</keyword>
<dbReference type="InterPro" id="IPR001245">
    <property type="entry name" value="Ser-Thr/Tyr_kinase_cat_dom"/>
</dbReference>